<dbReference type="EMBL" id="JADOUF010000001">
    <property type="protein sequence ID" value="MBG6139186.1"/>
    <property type="molecule type" value="Genomic_DNA"/>
</dbReference>
<keyword evidence="2" id="KW-0012">Acyltransferase</keyword>
<evidence type="ECO:0000256" key="1">
    <source>
        <dbReference type="ARBA" id="ARBA00022679"/>
    </source>
</evidence>
<feature type="domain" description="N-acetyltransferase" evidence="3">
    <location>
        <begin position="1"/>
        <end position="154"/>
    </location>
</feature>
<dbReference type="GO" id="GO:0005840">
    <property type="term" value="C:ribosome"/>
    <property type="evidence" value="ECO:0007669"/>
    <property type="project" value="UniProtKB-KW"/>
</dbReference>
<dbReference type="SUPFAM" id="SSF55729">
    <property type="entry name" value="Acyl-CoA N-acyltransferases (Nat)"/>
    <property type="match status" value="1"/>
</dbReference>
<reference evidence="4" key="1">
    <citation type="submission" date="2020-11" db="EMBL/GenBank/DDBJ databases">
        <title>Sequencing the genomes of 1000 actinobacteria strains.</title>
        <authorList>
            <person name="Klenk H.-P."/>
        </authorList>
    </citation>
    <scope>NUCLEOTIDE SEQUENCE</scope>
    <source>
        <strain evidence="4">DSM 45356</strain>
    </source>
</reference>
<dbReference type="InterPro" id="IPR016181">
    <property type="entry name" value="Acyl_CoA_acyltransferase"/>
</dbReference>
<comment type="caution">
    <text evidence="4">The sequence shown here is derived from an EMBL/GenBank/DDBJ whole genome shotgun (WGS) entry which is preliminary data.</text>
</comment>
<gene>
    <name evidence="4" type="ORF">IW245_005380</name>
</gene>
<dbReference type="PROSITE" id="PS51186">
    <property type="entry name" value="GNAT"/>
    <property type="match status" value="1"/>
</dbReference>
<dbReference type="Gene3D" id="3.40.630.30">
    <property type="match status" value="1"/>
</dbReference>
<evidence type="ECO:0000313" key="5">
    <source>
        <dbReference type="Proteomes" id="UP000622552"/>
    </source>
</evidence>
<name>A0A8J7GWP3_9ACTN</name>
<organism evidence="4 5">
    <name type="scientific">Longispora fulva</name>
    <dbReference type="NCBI Taxonomy" id="619741"/>
    <lineage>
        <taxon>Bacteria</taxon>
        <taxon>Bacillati</taxon>
        <taxon>Actinomycetota</taxon>
        <taxon>Actinomycetes</taxon>
        <taxon>Micromonosporales</taxon>
        <taxon>Micromonosporaceae</taxon>
        <taxon>Longispora</taxon>
    </lineage>
</organism>
<proteinExistence type="predicted"/>
<accession>A0A8J7GWP3</accession>
<keyword evidence="5" id="KW-1185">Reference proteome</keyword>
<dbReference type="GO" id="GO:0016747">
    <property type="term" value="F:acyltransferase activity, transferring groups other than amino-acyl groups"/>
    <property type="evidence" value="ECO:0007669"/>
    <property type="project" value="InterPro"/>
</dbReference>
<dbReference type="InterPro" id="IPR050832">
    <property type="entry name" value="Bact_Acetyltransf"/>
</dbReference>
<dbReference type="Pfam" id="PF00583">
    <property type="entry name" value="Acetyltransf_1"/>
    <property type="match status" value="1"/>
</dbReference>
<dbReference type="CDD" id="cd04301">
    <property type="entry name" value="NAT_SF"/>
    <property type="match status" value="1"/>
</dbReference>
<dbReference type="PANTHER" id="PTHR43877">
    <property type="entry name" value="AMINOALKYLPHOSPHONATE N-ACETYLTRANSFERASE-RELATED-RELATED"/>
    <property type="match status" value="1"/>
</dbReference>
<keyword evidence="4" id="KW-0689">Ribosomal protein</keyword>
<protein>
    <submittedName>
        <fullName evidence="4">Ribosomal protein S18 acetylase RimI-like enzyme</fullName>
    </submittedName>
</protein>
<dbReference type="InterPro" id="IPR000182">
    <property type="entry name" value="GNAT_dom"/>
</dbReference>
<dbReference type="AlphaFoldDB" id="A0A8J7GWP3"/>
<dbReference type="RefSeq" id="WP_197005870.1">
    <property type="nucleotide sequence ID" value="NZ_BONS01000012.1"/>
</dbReference>
<evidence type="ECO:0000259" key="3">
    <source>
        <dbReference type="PROSITE" id="PS51186"/>
    </source>
</evidence>
<keyword evidence="1" id="KW-0808">Transferase</keyword>
<evidence type="ECO:0000256" key="2">
    <source>
        <dbReference type="ARBA" id="ARBA00023315"/>
    </source>
</evidence>
<dbReference type="Proteomes" id="UP000622552">
    <property type="component" value="Unassembled WGS sequence"/>
</dbReference>
<evidence type="ECO:0000313" key="4">
    <source>
        <dbReference type="EMBL" id="MBG6139186.1"/>
    </source>
</evidence>
<keyword evidence="4" id="KW-0687">Ribonucleoprotein</keyword>
<sequence length="154" mass="16721">MRQLTIAFHVRELRAADLPGCGWSGSASHLRNVAWQLERSEVEYLAACPPSDVPLAKGGIDYAVTPGAGTLFQLAVHPAVQSCGIGGLLVATAEQRIRARGLSAAELAVEEDNPRAHALYERLGYVAYGRKPDAWDEDGVRYETMCTLMRKPLS</sequence>